<evidence type="ECO:0000256" key="1">
    <source>
        <dbReference type="ARBA" id="ARBA00023115"/>
    </source>
</evidence>
<proteinExistence type="predicted"/>
<feature type="transmembrane region" description="Helical" evidence="2">
    <location>
        <begin position="54"/>
        <end position="76"/>
    </location>
</feature>
<dbReference type="PANTHER" id="PTHR43317:SF3">
    <property type="entry name" value="BLR2883 PROTEIN"/>
    <property type="match status" value="1"/>
</dbReference>
<feature type="transmembrane region" description="Helical" evidence="2">
    <location>
        <begin position="253"/>
        <end position="273"/>
    </location>
</feature>
<feature type="transmembrane region" description="Helical" evidence="2">
    <location>
        <begin position="285"/>
        <end position="305"/>
    </location>
</feature>
<reference evidence="3 4" key="1">
    <citation type="journal article" date="2019" name="Nat. Microbiol.">
        <title>Mediterranean grassland soil C-N compound turnover is dependent on rainfall and depth, and is mediated by genomically divergent microorganisms.</title>
        <authorList>
            <person name="Diamond S."/>
            <person name="Andeer P.F."/>
            <person name="Li Z."/>
            <person name="Crits-Christoph A."/>
            <person name="Burstein D."/>
            <person name="Anantharaman K."/>
            <person name="Lane K.R."/>
            <person name="Thomas B.C."/>
            <person name="Pan C."/>
            <person name="Northen T.R."/>
            <person name="Banfield J.F."/>
        </authorList>
    </citation>
    <scope>NUCLEOTIDE SEQUENCE [LARGE SCALE GENOMIC DNA]</scope>
    <source>
        <strain evidence="3">WS_10</strain>
    </source>
</reference>
<sequence>MKRRDPSPPRSRPRPTRSLPLSALTAAFVLSGAAGLVYESVWSRYLGLFVGHGAYAQIIVLVIFMGGMAAGALLVARRSERLGDPLALYAWIEGAIGLLGLAFHPAFVAATALAYRSWFPAIGESLALQAVKWGLAALLILPQSVLLGATFPLMAAGVARRAPQKPGRVVALLYFANSLGAAAGGLLAGFWLVRIGGLRGTLAFAAGLNLLVAAVAGTIARRGAGAPLASAAVMASGTQALGRVGLSAWLPRLLVAVSFGTAAASFVYEIAWVRMLSLVLGSATHSFELMLSAFIFGLALGALWIEPRIDGLERPLSGLALTQWVMGALALATLPLYAASFSWMPPLVNGLPKQPHGYALFSIARYGICLAVMLPATFCAGITLPLLTRILLRNGGERAIGTIYGANTLGSILGAALAGLVLLPWLGLERLLATGAALDMALGVLLLLAAGSERVTRRMPTLAAASGTLVIALTLALVHLDPLRLSSGVFRGGRVLTPAQSTVIYYHDGRTATVSVRIQPDGLQTLSTNGKPDASVSAAWLYPDSTRARQPYNDDESTQILLGVLSLAHAPHATRAAVIGIGSGVTSHVLLGSRRLSRVVTIEIEPDMIAAAQLFRRANRRVFDDPRSTLVVDDARSFFAASRERFDLIVSEPSNPWVSGVAGLFTDEFYERMKRSLTPGGVLGQWIHLYSLNDDLVLSVLAAIHRHFRDMSVHMVSSTDCLVLAGDHLRGEDRRVLAEPAIAEDLRPALPITPEQLDATWVADGATLAPLLDRTAPNSDFMPILDLGAERARFRNSLAAGLLRLHADRFGLAAMHAPAMDGPGESRSRAVALQDVPRLAAWSENLHLRATLERRPPVVDTAQARRLFQAVERLHRVRAPGRVDPRVWLRDALLAEQELHSGTSGWVDEAFFADVRRVARLGHAPQPVTLALDWTRALEGRDYPRAATLTDSLMLAWARDRTPWFDPSLLIDGGTTAKLAVGD</sequence>
<dbReference type="PANTHER" id="PTHR43317">
    <property type="entry name" value="THERMOSPERMINE SYNTHASE ACAULIS5"/>
    <property type="match status" value="1"/>
</dbReference>
<dbReference type="InterPro" id="IPR029063">
    <property type="entry name" value="SAM-dependent_MTases_sf"/>
</dbReference>
<feature type="transmembrane region" description="Helical" evidence="2">
    <location>
        <begin position="317"/>
        <end position="343"/>
    </location>
</feature>
<dbReference type="Proteomes" id="UP000319836">
    <property type="component" value="Unassembled WGS sequence"/>
</dbReference>
<keyword evidence="1" id="KW-0620">Polyamine biosynthesis</keyword>
<organism evidence="3 4">
    <name type="scientific">Eiseniibacteriota bacterium</name>
    <dbReference type="NCBI Taxonomy" id="2212470"/>
    <lineage>
        <taxon>Bacteria</taxon>
        <taxon>Candidatus Eiseniibacteriota</taxon>
    </lineage>
</organism>
<feature type="transmembrane region" description="Helical" evidence="2">
    <location>
        <begin position="363"/>
        <end position="387"/>
    </location>
</feature>
<dbReference type="Pfam" id="PF01564">
    <property type="entry name" value="Spermine_synth"/>
    <property type="match status" value="1"/>
</dbReference>
<evidence type="ECO:0000313" key="3">
    <source>
        <dbReference type="EMBL" id="TMQ71003.1"/>
    </source>
</evidence>
<comment type="caution">
    <text evidence="3">The sequence shown here is derived from an EMBL/GenBank/DDBJ whole genome shotgun (WGS) entry which is preliminary data.</text>
</comment>
<feature type="transmembrane region" description="Helical" evidence="2">
    <location>
        <begin position="171"/>
        <end position="192"/>
    </location>
</feature>
<dbReference type="SUPFAM" id="SSF103473">
    <property type="entry name" value="MFS general substrate transporter"/>
    <property type="match status" value="2"/>
</dbReference>
<protein>
    <submittedName>
        <fullName evidence="3">Methyltransferase domain-containing protein</fullName>
    </submittedName>
</protein>
<dbReference type="AlphaFoldDB" id="A0A538U542"/>
<accession>A0A538U542</accession>
<dbReference type="SUPFAM" id="SSF53335">
    <property type="entry name" value="S-adenosyl-L-methionine-dependent methyltransferases"/>
    <property type="match status" value="1"/>
</dbReference>
<dbReference type="GO" id="GO:0008168">
    <property type="term" value="F:methyltransferase activity"/>
    <property type="evidence" value="ECO:0007669"/>
    <property type="project" value="UniProtKB-KW"/>
</dbReference>
<dbReference type="GO" id="GO:0006596">
    <property type="term" value="P:polyamine biosynthetic process"/>
    <property type="evidence" value="ECO:0007669"/>
    <property type="project" value="UniProtKB-KW"/>
</dbReference>
<feature type="transmembrane region" description="Helical" evidence="2">
    <location>
        <begin position="431"/>
        <end position="450"/>
    </location>
</feature>
<keyword evidence="2" id="KW-0812">Transmembrane</keyword>
<feature type="transmembrane region" description="Helical" evidence="2">
    <location>
        <begin position="198"/>
        <end position="220"/>
    </location>
</feature>
<keyword evidence="3" id="KW-0808">Transferase</keyword>
<feature type="transmembrane region" description="Helical" evidence="2">
    <location>
        <begin position="399"/>
        <end position="425"/>
    </location>
</feature>
<feature type="transmembrane region" description="Helical" evidence="2">
    <location>
        <begin position="462"/>
        <end position="480"/>
    </location>
</feature>
<keyword evidence="2" id="KW-0472">Membrane</keyword>
<dbReference type="GO" id="GO:0032259">
    <property type="term" value="P:methylation"/>
    <property type="evidence" value="ECO:0007669"/>
    <property type="project" value="UniProtKB-KW"/>
</dbReference>
<feature type="non-terminal residue" evidence="3">
    <location>
        <position position="983"/>
    </location>
</feature>
<keyword evidence="2" id="KW-1133">Transmembrane helix</keyword>
<dbReference type="CDD" id="cd02440">
    <property type="entry name" value="AdoMet_MTases"/>
    <property type="match status" value="1"/>
</dbReference>
<evidence type="ECO:0000256" key="2">
    <source>
        <dbReference type="SAM" id="Phobius"/>
    </source>
</evidence>
<name>A0A538U542_UNCEI</name>
<feature type="transmembrane region" description="Helical" evidence="2">
    <location>
        <begin position="88"/>
        <end position="115"/>
    </location>
</feature>
<gene>
    <name evidence="3" type="ORF">E6K80_06815</name>
</gene>
<feature type="transmembrane region" description="Helical" evidence="2">
    <location>
        <begin position="135"/>
        <end position="159"/>
    </location>
</feature>
<dbReference type="Gene3D" id="3.40.50.150">
    <property type="entry name" value="Vaccinia Virus protein VP39"/>
    <property type="match status" value="1"/>
</dbReference>
<dbReference type="NCBIfam" id="NF037959">
    <property type="entry name" value="MFS_SpdSyn"/>
    <property type="match status" value="1"/>
</dbReference>
<evidence type="ECO:0000313" key="4">
    <source>
        <dbReference type="Proteomes" id="UP000319836"/>
    </source>
</evidence>
<dbReference type="EMBL" id="VBPA01000161">
    <property type="protein sequence ID" value="TMQ71003.1"/>
    <property type="molecule type" value="Genomic_DNA"/>
</dbReference>
<dbReference type="InterPro" id="IPR036259">
    <property type="entry name" value="MFS_trans_sf"/>
</dbReference>
<keyword evidence="3" id="KW-0489">Methyltransferase</keyword>